<keyword evidence="3" id="KW-0812">Transmembrane</keyword>
<keyword evidence="6" id="KW-1185">Reference proteome</keyword>
<dbReference type="InterPro" id="IPR029787">
    <property type="entry name" value="Nucleotide_cyclase"/>
</dbReference>
<dbReference type="InterPro" id="IPR050469">
    <property type="entry name" value="Diguanylate_Cyclase"/>
</dbReference>
<dbReference type="KEGG" id="mfy:HH212_25430"/>
<reference evidence="5 6" key="1">
    <citation type="submission" date="2020-04" db="EMBL/GenBank/DDBJ databases">
        <title>Genome sequencing of novel species.</title>
        <authorList>
            <person name="Heo J."/>
            <person name="Kim S.-J."/>
            <person name="Kim J.-S."/>
            <person name="Hong S.-B."/>
            <person name="Kwon S.-W."/>
        </authorList>
    </citation>
    <scope>NUCLEOTIDE SEQUENCE [LARGE SCALE GENOMIC DNA]</scope>
    <source>
        <strain evidence="5 6">GN2-R2</strain>
    </source>
</reference>
<dbReference type="InterPro" id="IPR000160">
    <property type="entry name" value="GGDEF_dom"/>
</dbReference>
<feature type="domain" description="GGDEF" evidence="4">
    <location>
        <begin position="250"/>
        <end position="382"/>
    </location>
</feature>
<dbReference type="FunFam" id="3.30.70.270:FF:000001">
    <property type="entry name" value="Diguanylate cyclase domain protein"/>
    <property type="match status" value="1"/>
</dbReference>
<keyword evidence="3" id="KW-0472">Membrane</keyword>
<evidence type="ECO:0000313" key="5">
    <source>
        <dbReference type="EMBL" id="QJE02924.1"/>
    </source>
</evidence>
<keyword evidence="3" id="KW-1133">Transmembrane helix</keyword>
<gene>
    <name evidence="5" type="ORF">HH212_25430</name>
</gene>
<evidence type="ECO:0000259" key="4">
    <source>
        <dbReference type="PROSITE" id="PS50887"/>
    </source>
</evidence>
<evidence type="ECO:0000256" key="2">
    <source>
        <dbReference type="ARBA" id="ARBA00034247"/>
    </source>
</evidence>
<accession>A0A7Z2W1C6</accession>
<evidence type="ECO:0000256" key="1">
    <source>
        <dbReference type="ARBA" id="ARBA00012528"/>
    </source>
</evidence>
<feature type="transmembrane region" description="Helical" evidence="3">
    <location>
        <begin position="64"/>
        <end position="84"/>
    </location>
</feature>
<name>A0A7Z2W1C6_9BURK</name>
<dbReference type="RefSeq" id="WP_170205005.1">
    <property type="nucleotide sequence ID" value="NZ_CP051685.1"/>
</dbReference>
<dbReference type="NCBIfam" id="TIGR00254">
    <property type="entry name" value="GGDEF"/>
    <property type="match status" value="1"/>
</dbReference>
<feature type="transmembrane region" description="Helical" evidence="3">
    <location>
        <begin position="191"/>
        <end position="208"/>
    </location>
</feature>
<dbReference type="EC" id="2.7.7.65" evidence="1"/>
<feature type="transmembrane region" description="Helical" evidence="3">
    <location>
        <begin position="120"/>
        <end position="139"/>
    </location>
</feature>
<dbReference type="GO" id="GO:0052621">
    <property type="term" value="F:diguanylate cyclase activity"/>
    <property type="evidence" value="ECO:0007669"/>
    <property type="project" value="UniProtKB-EC"/>
</dbReference>
<dbReference type="SMART" id="SM00267">
    <property type="entry name" value="GGDEF"/>
    <property type="match status" value="1"/>
</dbReference>
<comment type="catalytic activity">
    <reaction evidence="2">
        <text>2 GTP = 3',3'-c-di-GMP + 2 diphosphate</text>
        <dbReference type="Rhea" id="RHEA:24898"/>
        <dbReference type="ChEBI" id="CHEBI:33019"/>
        <dbReference type="ChEBI" id="CHEBI:37565"/>
        <dbReference type="ChEBI" id="CHEBI:58805"/>
        <dbReference type="EC" id="2.7.7.65"/>
    </reaction>
</comment>
<dbReference type="PANTHER" id="PTHR45138:SF9">
    <property type="entry name" value="DIGUANYLATE CYCLASE DGCM-RELATED"/>
    <property type="match status" value="1"/>
</dbReference>
<dbReference type="InterPro" id="IPR043128">
    <property type="entry name" value="Rev_trsase/Diguanyl_cyclase"/>
</dbReference>
<dbReference type="Proteomes" id="UP000502415">
    <property type="component" value="Chromosome"/>
</dbReference>
<dbReference type="SUPFAM" id="SSF55073">
    <property type="entry name" value="Nucleotide cyclase"/>
    <property type="match status" value="1"/>
</dbReference>
<protein>
    <recommendedName>
        <fullName evidence="1">diguanylate cyclase</fullName>
        <ecNumber evidence="1">2.7.7.65</ecNumber>
    </recommendedName>
</protein>
<feature type="transmembrane region" description="Helical" evidence="3">
    <location>
        <begin position="151"/>
        <end position="171"/>
    </location>
</feature>
<dbReference type="PANTHER" id="PTHR45138">
    <property type="entry name" value="REGULATORY COMPONENTS OF SENSORY TRANSDUCTION SYSTEM"/>
    <property type="match status" value="1"/>
</dbReference>
<dbReference type="PROSITE" id="PS50887">
    <property type="entry name" value="GGDEF"/>
    <property type="match status" value="1"/>
</dbReference>
<dbReference type="EMBL" id="CP051685">
    <property type="protein sequence ID" value="QJE02924.1"/>
    <property type="molecule type" value="Genomic_DNA"/>
</dbReference>
<dbReference type="Pfam" id="PF00990">
    <property type="entry name" value="GGDEF"/>
    <property type="match status" value="1"/>
</dbReference>
<dbReference type="AlphaFoldDB" id="A0A7Z2W1C6"/>
<dbReference type="Gene3D" id="3.30.70.270">
    <property type="match status" value="1"/>
</dbReference>
<dbReference type="CDD" id="cd01949">
    <property type="entry name" value="GGDEF"/>
    <property type="match status" value="1"/>
</dbReference>
<evidence type="ECO:0000313" key="6">
    <source>
        <dbReference type="Proteomes" id="UP000502415"/>
    </source>
</evidence>
<sequence length="391" mass="41495">MDSTTMVLALALGNLALCAALFFFEHVDGRPAALSAWGWARQYQAAGWMLLAIGASGAMPEQLALPVAYALVFAGVTWEAGALWERAGRPRWRRVAAPLLGLAIAAFILCNLVDPIGLRALAASLILGAAYLAGAAALARGWRSASMLQRFLAVAGAVLALVVGARGVLVLAAPSGWGWMSNDMLRQLHGAALYLSALLGAFGWLLLGRERLQGELARLEVVDPVTDLPNRRGFFQALAPWMALARRPGQPTAIVLFDLDGFKRINDSYGHPAGDAVLAALADACKRQLRDSDLLGRLVGVEFAILLPRTGAQEALMVAERMRAAVEVQGVKTERALVKLTASFGVTTIRPEDSNVTLMARADAALRAAKAAGRNRVELAPAAAPLTLHEE</sequence>
<organism evidence="5 6">
    <name type="scientific">Massilia forsythiae</name>
    <dbReference type="NCBI Taxonomy" id="2728020"/>
    <lineage>
        <taxon>Bacteria</taxon>
        <taxon>Pseudomonadati</taxon>
        <taxon>Pseudomonadota</taxon>
        <taxon>Betaproteobacteria</taxon>
        <taxon>Burkholderiales</taxon>
        <taxon>Oxalobacteraceae</taxon>
        <taxon>Telluria group</taxon>
        <taxon>Massilia</taxon>
    </lineage>
</organism>
<evidence type="ECO:0000256" key="3">
    <source>
        <dbReference type="SAM" id="Phobius"/>
    </source>
</evidence>
<proteinExistence type="predicted"/>
<feature type="transmembrane region" description="Helical" evidence="3">
    <location>
        <begin position="96"/>
        <end position="114"/>
    </location>
</feature>